<feature type="compositionally biased region" description="Basic and acidic residues" evidence="2">
    <location>
        <begin position="952"/>
        <end position="966"/>
    </location>
</feature>
<evidence type="ECO:0000313" key="3">
    <source>
        <dbReference type="EMBL" id="KAK8053959.1"/>
    </source>
</evidence>
<feature type="compositionally biased region" description="Low complexity" evidence="2">
    <location>
        <begin position="1268"/>
        <end position="1301"/>
    </location>
</feature>
<feature type="coiled-coil region" evidence="1">
    <location>
        <begin position="497"/>
        <end position="666"/>
    </location>
</feature>
<feature type="region of interest" description="Disordered" evidence="2">
    <location>
        <begin position="931"/>
        <end position="966"/>
    </location>
</feature>
<evidence type="ECO:0000313" key="4">
    <source>
        <dbReference type="Proteomes" id="UP001446871"/>
    </source>
</evidence>
<name>A0ABR1U7R6_9PEZI</name>
<feature type="compositionally biased region" description="Basic and acidic residues" evidence="2">
    <location>
        <begin position="176"/>
        <end position="185"/>
    </location>
</feature>
<proteinExistence type="predicted"/>
<feature type="compositionally biased region" description="Basic and acidic residues" evidence="2">
    <location>
        <begin position="221"/>
        <end position="245"/>
    </location>
</feature>
<evidence type="ECO:0000256" key="2">
    <source>
        <dbReference type="SAM" id="MobiDB-lite"/>
    </source>
</evidence>
<dbReference type="Proteomes" id="UP001446871">
    <property type="component" value="Unassembled WGS sequence"/>
</dbReference>
<comment type="caution">
    <text evidence="3">The sequence shown here is derived from an EMBL/GenBank/DDBJ whole genome shotgun (WGS) entry which is preliminary data.</text>
</comment>
<feature type="compositionally biased region" description="Low complexity" evidence="2">
    <location>
        <begin position="261"/>
        <end position="272"/>
    </location>
</feature>
<keyword evidence="4" id="KW-1185">Reference proteome</keyword>
<reference evidence="3 4" key="1">
    <citation type="submission" date="2023-01" db="EMBL/GenBank/DDBJ databases">
        <title>Analysis of 21 Apiospora genomes using comparative genomics revels a genus with tremendous synthesis potential of carbohydrate active enzymes and secondary metabolites.</title>
        <authorList>
            <person name="Sorensen T."/>
        </authorList>
    </citation>
    <scope>NUCLEOTIDE SEQUENCE [LARGE SCALE GENOMIC DNA]</scope>
    <source>
        <strain evidence="3 4">CBS 83171</strain>
    </source>
</reference>
<feature type="compositionally biased region" description="Polar residues" evidence="2">
    <location>
        <begin position="152"/>
        <end position="161"/>
    </location>
</feature>
<protein>
    <submittedName>
        <fullName evidence="3">Uncharacterized protein</fullName>
    </submittedName>
</protein>
<evidence type="ECO:0000256" key="1">
    <source>
        <dbReference type="SAM" id="Coils"/>
    </source>
</evidence>
<sequence>MSQPMPDDENYAAPGEDDSQGSTMFSTQSYPQKLHATLNRNNSQYAREKLRQIEDNNDPMGMGPLEEYQLDEPPTTIENANTEVSNAGLGSLIAKPNFGDPQQEVNNTFSFAQHDPRKSSQQRRSEQEMSSTTTAVRGNGPPYAQIHRSSIKKSSPVQTRETVLPIPARSIISMQHNEDADIQDQKDDDQEQRLTYHHPVPEELPLPEEPHSDGSDGIDGTEGRDKVTHLTHEEKRESLPRDDHPSTGLQLSTTKQHKQQSGSTNTSSSWSSVKQPHRGTERHNSVSNGDLDYDCVPEESGKQSSSEFENANTGNSTPTGPKAKTRQPIDDGKSNMGSQVRAEYPSRVSHNPPLEPSRHPQTGVNLQVGRRRPEMTKTEGPGDLAFSPKKQVAPRRQHKQTDQVSRQAAQARPGRRNPATPMTRPIRTEPPKNQPFRPPSSNSNVSKRRAPQPPKLPPIERSGVGQMLNDDFRGLTHHWNHYFKRLEEYKCGVETELKTLREHVAMQDEAIEEYQHEIHRQSEVIDQTITERNKWAAHAEKEKQNAEGDSSKVQELHGKCKEFRSQLNAATQEQQSLYRRNKDMILALQKEQETRAAEIQKENDELRASIKTRVIEASKTAQEQVTKLNEETSTLRVQLDEREKELSNEKEVAEGLRKELDQARLLLTQDVRTLTTQNETILKNLKQCRNDELDVDLCEQTQRLDTVLKSIEDVRVSNHGAITDLVQSLKNDFIKEISGAIREELTSTQPFAMAEKEELTAGLGSIQGLCDHIYNQMWDNQLSQNLQYMYQESQYQIQVLEENLQETHEQWEQAESWNFEIGQENEEYRAELVAAQEENKELQLYTNRIQALTDEIGFLTEQIEQQQEQIDANSSLEEQVASLNATISNLRADAEVHQYLEEQVARKEDQITERNQVIKESEKLSKKLEESLDNTLQRSQGLEQSLQGSQKELQKRLQSTEKDRSRLEKDLATANERVQELTSARFVEETEMQKLRDKMEVQNATIEEFTREVQTTQEIQQELKASLKDWAKDHKDIDQMKKVFEQIDWSRADNPVSAVDLTDDHIRRVVVQSPASMGEEAAESPPPSVEQERQTRRQSIPPKSIMRVTRASARELEALEGSADGQPMPEKPPVSNHSIYNRPVQGLQNSQSAQELLPGSQKRARPDSTPDDTGLGNDVEHKSKRARSGGLTGAESSNGIRPKFSQSMSYAAQDSEDEVTEKDMSTRTFGSNLQSSSQSQRGGPLPRRNASLVTYGRKDPSPPLSYTAAYNARQASASSSQTLSQGVSQDSAATSQTLSQGSLGGQMSGAPSRIKWSSQSQGSQPRPSFKHRSSQS</sequence>
<feature type="compositionally biased region" description="Polar residues" evidence="2">
    <location>
        <begin position="1226"/>
        <end position="1241"/>
    </location>
</feature>
<feature type="compositionally biased region" description="Basic and acidic residues" evidence="2">
    <location>
        <begin position="114"/>
        <end position="127"/>
    </location>
</feature>
<feature type="compositionally biased region" description="Polar residues" evidence="2">
    <location>
        <begin position="20"/>
        <end position="31"/>
    </location>
</feature>
<feature type="compositionally biased region" description="Acidic residues" evidence="2">
    <location>
        <begin position="1"/>
        <end position="19"/>
    </location>
</feature>
<gene>
    <name evidence="3" type="ORF">PG996_013260</name>
</gene>
<feature type="compositionally biased region" description="Polar residues" evidence="2">
    <location>
        <begin position="1194"/>
        <end position="1212"/>
    </location>
</feature>
<feature type="region of interest" description="Disordered" evidence="2">
    <location>
        <begin position="95"/>
        <end position="465"/>
    </location>
</feature>
<keyword evidence="1" id="KW-0175">Coiled coil</keyword>
<organism evidence="3 4">
    <name type="scientific">Apiospora saccharicola</name>
    <dbReference type="NCBI Taxonomy" id="335842"/>
    <lineage>
        <taxon>Eukaryota</taxon>
        <taxon>Fungi</taxon>
        <taxon>Dikarya</taxon>
        <taxon>Ascomycota</taxon>
        <taxon>Pezizomycotina</taxon>
        <taxon>Sordariomycetes</taxon>
        <taxon>Xylariomycetidae</taxon>
        <taxon>Amphisphaeriales</taxon>
        <taxon>Apiosporaceae</taxon>
        <taxon>Apiospora</taxon>
    </lineage>
</organism>
<feature type="region of interest" description="Disordered" evidence="2">
    <location>
        <begin position="1"/>
        <end position="70"/>
    </location>
</feature>
<feature type="compositionally biased region" description="Polar residues" evidence="2">
    <location>
        <begin position="302"/>
        <end position="319"/>
    </location>
</feature>
<dbReference type="EMBL" id="JAQQWM010000008">
    <property type="protein sequence ID" value="KAK8053959.1"/>
    <property type="molecule type" value="Genomic_DNA"/>
</dbReference>
<feature type="compositionally biased region" description="Low complexity" evidence="2">
    <location>
        <begin position="936"/>
        <end position="950"/>
    </location>
</feature>
<accession>A0ABR1U7R6</accession>
<feature type="region of interest" description="Disordered" evidence="2">
    <location>
        <begin position="1074"/>
        <end position="1336"/>
    </location>
</feature>